<dbReference type="AlphaFoldDB" id="A0A7K5I6T8"/>
<feature type="compositionally biased region" description="Pro residues" evidence="2">
    <location>
        <begin position="193"/>
        <end position="208"/>
    </location>
</feature>
<dbReference type="InterPro" id="IPR037751">
    <property type="entry name" value="Dok1/2/3_PTB"/>
</dbReference>
<dbReference type="PANTHER" id="PTHR21258:SF46">
    <property type="entry name" value="DOCKING PROTEIN 1"/>
    <property type="match status" value="1"/>
</dbReference>
<feature type="region of interest" description="Disordered" evidence="2">
    <location>
        <begin position="353"/>
        <end position="403"/>
    </location>
</feature>
<evidence type="ECO:0000259" key="3">
    <source>
        <dbReference type="PROSITE" id="PS51064"/>
    </source>
</evidence>
<protein>
    <submittedName>
        <fullName evidence="4">DOK1 protein</fullName>
    </submittedName>
</protein>
<gene>
    <name evidence="4" type="primary">Dok1</name>
    <name evidence="4" type="ORF">CROSUL_R08470</name>
</gene>
<dbReference type="GO" id="GO:0007265">
    <property type="term" value="P:Ras protein signal transduction"/>
    <property type="evidence" value="ECO:0007669"/>
    <property type="project" value="TreeGrafter"/>
</dbReference>
<dbReference type="InterPro" id="IPR050996">
    <property type="entry name" value="Docking_Protein_DOK"/>
</dbReference>
<dbReference type="GO" id="GO:0043410">
    <property type="term" value="P:positive regulation of MAPK cascade"/>
    <property type="evidence" value="ECO:0007669"/>
    <property type="project" value="TreeGrafter"/>
</dbReference>
<dbReference type="Proteomes" id="UP000549499">
    <property type="component" value="Unassembled WGS sequence"/>
</dbReference>
<proteinExistence type="predicted"/>
<comment type="caution">
    <text evidence="4">The sequence shown here is derived from an EMBL/GenBank/DDBJ whole genome shotgun (WGS) entry which is preliminary data.</text>
</comment>
<accession>A0A7K5I6T8</accession>
<dbReference type="GO" id="GO:0005737">
    <property type="term" value="C:cytoplasm"/>
    <property type="evidence" value="ECO:0007669"/>
    <property type="project" value="TreeGrafter"/>
</dbReference>
<evidence type="ECO:0000313" key="4">
    <source>
        <dbReference type="EMBL" id="NWS77229.1"/>
    </source>
</evidence>
<dbReference type="Gene3D" id="2.30.29.30">
    <property type="entry name" value="Pleckstrin-homology domain (PH domain)/Phosphotyrosine-binding domain (PTB)"/>
    <property type="match status" value="1"/>
</dbReference>
<dbReference type="InterPro" id="IPR011993">
    <property type="entry name" value="PH-like_dom_sf"/>
</dbReference>
<dbReference type="Pfam" id="PF02174">
    <property type="entry name" value="IRS"/>
    <property type="match status" value="1"/>
</dbReference>
<dbReference type="EMBL" id="VYZB01000895">
    <property type="protein sequence ID" value="NWS77229.1"/>
    <property type="molecule type" value="Genomic_DNA"/>
</dbReference>
<feature type="non-terminal residue" evidence="4">
    <location>
        <position position="1"/>
    </location>
</feature>
<dbReference type="OrthoDB" id="6243387at2759"/>
<dbReference type="GO" id="GO:0007169">
    <property type="term" value="P:cell surface receptor protein tyrosine kinase signaling pathway"/>
    <property type="evidence" value="ECO:0007669"/>
    <property type="project" value="TreeGrafter"/>
</dbReference>
<name>A0A7K5I6T8_CROSL</name>
<keyword evidence="5" id="KW-1185">Reference proteome</keyword>
<feature type="non-terminal residue" evidence="4">
    <location>
        <position position="403"/>
    </location>
</feature>
<evidence type="ECO:0000256" key="1">
    <source>
        <dbReference type="ARBA" id="ARBA00022553"/>
    </source>
</evidence>
<keyword evidence="1" id="KW-0597">Phosphoprotein</keyword>
<feature type="domain" description="IRS-type PTB" evidence="3">
    <location>
        <begin position="12"/>
        <end position="116"/>
    </location>
</feature>
<sequence length="403" mass="44121">VSSTSLSIPVPTVNAFWVTVQRTEAAERCELRGTYVLKAERDSLVLKDPRTNEILYVWPYRLLRRYGRDKVMFSFEAGRRCDSGPGNFTFETKQGNEIFRLVEASIQEQKAQVEENRQSCSSLDLDSPGVELIRQALADSLSLELPTEGDDSLAPKARLAPRPSAAEERDTTSLLKARTLPELPVPQTKPAVPSTPPRSPLPKAPRPVLPAEDLSSVYSEPLDSLKGCRPWPDPLYSDPIDSKPTGGAKVPSGASDEVKVQLLAPLYLGVYKPVRAEGHSLAPAVPGQREHIYDEPEGCAPRSLPATTSIYDEARPMGEAWRTQGHDGRVGYEYPYNPSTDDYSVPAFQAKAKGPKPVLAPKPQVVFIPKGGERSGDTGRWWGNAAPEKAAIKPNLNSSNNNN</sequence>
<dbReference type="PANTHER" id="PTHR21258">
    <property type="entry name" value="DOCKING PROTEIN RELATED"/>
    <property type="match status" value="1"/>
</dbReference>
<dbReference type="InterPro" id="IPR002404">
    <property type="entry name" value="IRS_PTB"/>
</dbReference>
<dbReference type="SMART" id="SM00310">
    <property type="entry name" value="PTBI"/>
    <property type="match status" value="1"/>
</dbReference>
<dbReference type="PROSITE" id="PS51064">
    <property type="entry name" value="IRS_PTB"/>
    <property type="match status" value="1"/>
</dbReference>
<feature type="region of interest" description="Disordered" evidence="2">
    <location>
        <begin position="146"/>
        <end position="209"/>
    </location>
</feature>
<dbReference type="SMART" id="SM01244">
    <property type="entry name" value="IRS"/>
    <property type="match status" value="1"/>
</dbReference>
<reference evidence="4 5" key="1">
    <citation type="submission" date="2019-09" db="EMBL/GenBank/DDBJ databases">
        <title>Bird 10,000 Genomes (B10K) Project - Family phase.</title>
        <authorList>
            <person name="Zhang G."/>
        </authorList>
    </citation>
    <scope>NUCLEOTIDE SEQUENCE [LARGE SCALE GENOMIC DNA]</scope>
    <source>
        <strain evidence="4">B10K-DU-003-44</strain>
        <tissue evidence="4">Muscle</tissue>
    </source>
</reference>
<evidence type="ECO:0000313" key="5">
    <source>
        <dbReference type="Proteomes" id="UP000549499"/>
    </source>
</evidence>
<evidence type="ECO:0000256" key="2">
    <source>
        <dbReference type="SAM" id="MobiDB-lite"/>
    </source>
</evidence>
<dbReference type="CDD" id="cd01203">
    <property type="entry name" value="PTB_DOK1_DOK2_DOK3"/>
    <property type="match status" value="1"/>
</dbReference>
<dbReference type="SUPFAM" id="SSF50729">
    <property type="entry name" value="PH domain-like"/>
    <property type="match status" value="1"/>
</dbReference>
<organism evidence="4 5">
    <name type="scientific">Crotophaga sulcirostris</name>
    <name type="common">Groove-billed ani</name>
    <dbReference type="NCBI Taxonomy" id="33598"/>
    <lineage>
        <taxon>Eukaryota</taxon>
        <taxon>Metazoa</taxon>
        <taxon>Chordata</taxon>
        <taxon>Craniata</taxon>
        <taxon>Vertebrata</taxon>
        <taxon>Euteleostomi</taxon>
        <taxon>Archelosauria</taxon>
        <taxon>Archosauria</taxon>
        <taxon>Dinosauria</taxon>
        <taxon>Saurischia</taxon>
        <taxon>Theropoda</taxon>
        <taxon>Coelurosauria</taxon>
        <taxon>Aves</taxon>
        <taxon>Neognathae</taxon>
        <taxon>Neoaves</taxon>
        <taxon>Otidimorphae</taxon>
        <taxon>Cuculiformes</taxon>
        <taxon>Crotophagidae</taxon>
        <taxon>Crotophaga</taxon>
    </lineage>
</organism>